<dbReference type="SUPFAM" id="SSF51735">
    <property type="entry name" value="NAD(P)-binding Rossmann-fold domains"/>
    <property type="match status" value="1"/>
</dbReference>
<gene>
    <name evidence="10" type="ORF">SAMN05443377_11263</name>
</gene>
<sequence>MTAQATAETAQTKPDNSTKANIGVVGMAVMGSNLARNLAHHGYRVAVFNRTYAKTQTLIAEHGDEGEFIASEHIEDFVASIAEPRAIICMVKAGGPTDATIEELLPLLSPGDVIMDGGNAFFRDTIRREKYVSGKGFHFVGAGISGGEVGALTGPSIMPGGTPESYRILGPMLETISAHYEGEPCCAWMGPDGAGHFVKMIHNGIEYSDMQVIGEAYELLKAVGLSNQECAQTFASWNEGELSSYLVEIAAEVLRQKDPRTGKDFIDIVADRAQMKGTGTWTVQTALELGVATTGIGEAVFARAESSLDELRAAGRTALKGPDRTVSVNDRDAFIENIRKALWCSKVVSYSQGFDEIRAGGAEFGWDIDVAEAAKIWRAGCIIRAELLEQIRQEYSTDPKLVSFMAAPSIAPKMAEYQDAWRSVVAAAVTAGVPAPVFSATLAYYDAARAPRVNAALTQGLRDLFGSHTYERIDDHGHFHLEWSGDRSETRID</sequence>
<dbReference type="Proteomes" id="UP000198815">
    <property type="component" value="Unassembled WGS sequence"/>
</dbReference>
<evidence type="ECO:0000256" key="6">
    <source>
        <dbReference type="PIRSR" id="PIRSR000109-2"/>
    </source>
</evidence>
<proteinExistence type="inferred from homology"/>
<feature type="binding site" evidence="7">
    <location>
        <begin position="49"/>
        <end position="51"/>
    </location>
    <ligand>
        <name>NADP(+)</name>
        <dbReference type="ChEBI" id="CHEBI:58349"/>
    </ligand>
</feature>
<dbReference type="InterPro" id="IPR008927">
    <property type="entry name" value="6-PGluconate_DH-like_C_sf"/>
</dbReference>
<feature type="binding site" description="in other chain" evidence="6">
    <location>
        <position position="207"/>
    </location>
    <ligand>
        <name>substrate</name>
        <note>ligand shared between dimeric partners</note>
    </ligand>
</feature>
<feature type="binding site" evidence="6">
    <location>
        <position position="462"/>
    </location>
    <ligand>
        <name>substrate</name>
        <note>ligand shared between dimeric partners</note>
    </ligand>
</feature>
<dbReference type="GO" id="GO:0006098">
    <property type="term" value="P:pentose-phosphate shunt"/>
    <property type="evidence" value="ECO:0007669"/>
    <property type="project" value="UniProtKB-UniPathway"/>
</dbReference>
<reference evidence="10 11" key="1">
    <citation type="submission" date="2016-10" db="EMBL/GenBank/DDBJ databases">
        <authorList>
            <person name="de Groot N.N."/>
        </authorList>
    </citation>
    <scope>NUCLEOTIDE SEQUENCE [LARGE SCALE GENOMIC DNA]</scope>
    <source>
        <strain evidence="10 11">DSM 16859</strain>
    </source>
</reference>
<keyword evidence="2 4" id="KW-0560">Oxidoreductase</keyword>
<dbReference type="GO" id="GO:0050661">
    <property type="term" value="F:NADP binding"/>
    <property type="evidence" value="ECO:0007669"/>
    <property type="project" value="InterPro"/>
</dbReference>
<dbReference type="InterPro" id="IPR006114">
    <property type="entry name" value="6PGDH_C"/>
</dbReference>
<dbReference type="InterPro" id="IPR013328">
    <property type="entry name" value="6PGD_dom2"/>
</dbReference>
<evidence type="ECO:0000256" key="2">
    <source>
        <dbReference type="ARBA" id="ARBA00023002"/>
    </source>
</evidence>
<evidence type="ECO:0000256" key="8">
    <source>
        <dbReference type="RuleBase" id="RU000485"/>
    </source>
</evidence>
<keyword evidence="11" id="KW-1185">Reference proteome</keyword>
<feature type="binding site" evidence="7">
    <location>
        <begin position="26"/>
        <end position="31"/>
    </location>
    <ligand>
        <name>NADP(+)</name>
        <dbReference type="ChEBI" id="CHEBI:58349"/>
    </ligand>
</feature>
<dbReference type="FunFam" id="3.40.50.720:FF:000007">
    <property type="entry name" value="6-phosphogluconate dehydrogenase, decarboxylating"/>
    <property type="match status" value="1"/>
</dbReference>
<organism evidence="10 11">
    <name type="scientific">Propionibacterium cyclohexanicum</name>
    <dbReference type="NCBI Taxonomy" id="64702"/>
    <lineage>
        <taxon>Bacteria</taxon>
        <taxon>Bacillati</taxon>
        <taxon>Actinomycetota</taxon>
        <taxon>Actinomycetes</taxon>
        <taxon>Propionibacteriales</taxon>
        <taxon>Propionibacteriaceae</taxon>
        <taxon>Propionibacterium</taxon>
    </lineage>
</organism>
<dbReference type="InterPro" id="IPR006113">
    <property type="entry name" value="6PGDH_Gnd/GntZ"/>
</dbReference>
<comment type="function">
    <text evidence="4">Catalyzes the oxidative decarboxylation of 6-phosphogluconate to ribulose 5-phosphate and CO(2), with concomitant reduction of NADP to NADPH.</text>
</comment>
<evidence type="ECO:0000313" key="10">
    <source>
        <dbReference type="EMBL" id="SER82630.1"/>
    </source>
</evidence>
<dbReference type="SUPFAM" id="SSF48179">
    <property type="entry name" value="6-phosphogluconate dehydrogenase C-terminal domain-like"/>
    <property type="match status" value="1"/>
</dbReference>
<dbReference type="GO" id="GO:0004616">
    <property type="term" value="F:phosphogluconate dehydrogenase (decarboxylating) activity"/>
    <property type="evidence" value="ECO:0007669"/>
    <property type="project" value="UniProtKB-EC"/>
</dbReference>
<keyword evidence="4 8" id="KW-0570">Pentose shunt</keyword>
<feature type="binding site" evidence="7">
    <location>
        <position position="119"/>
    </location>
    <ligand>
        <name>NADP(+)</name>
        <dbReference type="ChEBI" id="CHEBI:58349"/>
    </ligand>
</feature>
<evidence type="ECO:0000256" key="5">
    <source>
        <dbReference type="PIRSR" id="PIRSR000109-1"/>
    </source>
</evidence>
<evidence type="ECO:0000256" key="4">
    <source>
        <dbReference type="PIRNR" id="PIRNR000109"/>
    </source>
</evidence>
<keyword evidence="4 8" id="KW-0521">NADP</keyword>
<evidence type="ECO:0000313" key="11">
    <source>
        <dbReference type="Proteomes" id="UP000198815"/>
    </source>
</evidence>
<comment type="subunit">
    <text evidence="4">Homodimer.</text>
</comment>
<dbReference type="NCBIfam" id="NF006765">
    <property type="entry name" value="PRK09287.1"/>
    <property type="match status" value="1"/>
</dbReference>
<dbReference type="UniPathway" id="UPA00115">
    <property type="reaction ID" value="UER00410"/>
</dbReference>
<feature type="active site" description="Proton acceptor" evidence="5">
    <location>
        <position position="199"/>
    </location>
</feature>
<evidence type="ECO:0000256" key="7">
    <source>
        <dbReference type="PIRSR" id="PIRSR000109-3"/>
    </source>
</evidence>
<evidence type="ECO:0000256" key="1">
    <source>
        <dbReference type="ARBA" id="ARBA00008419"/>
    </source>
</evidence>
<dbReference type="PRINTS" id="PR00076">
    <property type="entry name" value="6PGDHDRGNASE"/>
</dbReference>
<dbReference type="OrthoDB" id="9804542at2"/>
<dbReference type="AlphaFoldDB" id="A0A1H9SC82"/>
<dbReference type="NCBIfam" id="TIGR00873">
    <property type="entry name" value="gnd"/>
    <property type="match status" value="1"/>
</dbReference>
<feature type="binding site" description="in other chain" evidence="6">
    <location>
        <position position="276"/>
    </location>
    <ligand>
        <name>substrate</name>
        <note>ligand shared between dimeric partners</note>
    </ligand>
</feature>
<dbReference type="PANTHER" id="PTHR11811">
    <property type="entry name" value="6-PHOSPHOGLUCONATE DEHYDROGENASE"/>
    <property type="match status" value="1"/>
</dbReference>
<dbReference type="GO" id="GO:0019521">
    <property type="term" value="P:D-gluconate metabolic process"/>
    <property type="evidence" value="ECO:0007669"/>
    <property type="project" value="UniProtKB-KW"/>
</dbReference>
<dbReference type="InterPro" id="IPR006183">
    <property type="entry name" value="Pgluconate_DH"/>
</dbReference>
<protein>
    <recommendedName>
        <fullName evidence="4 8">6-phosphogluconate dehydrogenase, decarboxylating</fullName>
        <ecNumber evidence="4 8">1.1.1.44</ecNumber>
    </recommendedName>
</protein>
<comment type="similarity">
    <text evidence="1 4 8">Belongs to the 6-phosphogluconate dehydrogenase family.</text>
</comment>
<dbReference type="InterPro" id="IPR006115">
    <property type="entry name" value="6PGDH_NADP-bd"/>
</dbReference>
<feature type="binding site" description="in other chain" evidence="6">
    <location>
        <position position="119"/>
    </location>
    <ligand>
        <name>substrate</name>
        <note>ligand shared between dimeric partners</note>
    </ligand>
</feature>
<feature type="binding site" evidence="6">
    <location>
        <position position="468"/>
    </location>
    <ligand>
        <name>substrate</name>
        <note>ligand shared between dimeric partners</note>
    </ligand>
</feature>
<dbReference type="EMBL" id="FOGZ01000012">
    <property type="protein sequence ID" value="SER82630.1"/>
    <property type="molecule type" value="Genomic_DNA"/>
</dbReference>
<dbReference type="FunFam" id="1.10.1040.10:FF:000002">
    <property type="entry name" value="6-phosphogluconate dehydrogenase, decarboxylating"/>
    <property type="match status" value="1"/>
</dbReference>
<evidence type="ECO:0000259" key="9">
    <source>
        <dbReference type="SMART" id="SM01350"/>
    </source>
</evidence>
<keyword evidence="3 8" id="KW-0311">Gluconate utilization</keyword>
<dbReference type="Gene3D" id="1.20.5.320">
    <property type="entry name" value="6-Phosphogluconate Dehydrogenase, domain 3"/>
    <property type="match status" value="1"/>
</dbReference>
<accession>A0A1H9SC82</accession>
<feature type="binding site" description="in other chain" evidence="6">
    <location>
        <begin position="202"/>
        <end position="203"/>
    </location>
    <ligand>
        <name>substrate</name>
        <note>ligand shared between dimeric partners</note>
    </ligand>
</feature>
<feature type="binding site" description="in other chain" evidence="6">
    <location>
        <position position="303"/>
    </location>
    <ligand>
        <name>substrate</name>
        <note>ligand shared between dimeric partners</note>
    </ligand>
</feature>
<evidence type="ECO:0000256" key="3">
    <source>
        <dbReference type="ARBA" id="ARBA00023064"/>
    </source>
</evidence>
<feature type="binding site" description="in other chain" evidence="6">
    <location>
        <begin position="145"/>
        <end position="147"/>
    </location>
    <ligand>
        <name>substrate</name>
        <note>ligand shared between dimeric partners</note>
    </ligand>
</feature>
<dbReference type="Gene3D" id="3.40.50.720">
    <property type="entry name" value="NAD(P)-binding Rossmann-like Domain"/>
    <property type="match status" value="1"/>
</dbReference>
<feature type="binding site" evidence="7">
    <location>
        <begin position="91"/>
        <end position="93"/>
    </location>
    <ligand>
        <name>NADP(+)</name>
        <dbReference type="ChEBI" id="CHEBI:58349"/>
    </ligand>
</feature>
<feature type="domain" description="6-phosphogluconate dehydrogenase C-terminal" evidence="9">
    <location>
        <begin position="195"/>
        <end position="484"/>
    </location>
</feature>
<name>A0A1H9SC82_9ACTN</name>
<dbReference type="Pfam" id="PF00393">
    <property type="entry name" value="6PGD"/>
    <property type="match status" value="1"/>
</dbReference>
<comment type="catalytic activity">
    <reaction evidence="4 8">
        <text>6-phospho-D-gluconate + NADP(+) = D-ribulose 5-phosphate + CO2 + NADPH</text>
        <dbReference type="Rhea" id="RHEA:10116"/>
        <dbReference type="ChEBI" id="CHEBI:16526"/>
        <dbReference type="ChEBI" id="CHEBI:57783"/>
        <dbReference type="ChEBI" id="CHEBI:58121"/>
        <dbReference type="ChEBI" id="CHEBI:58349"/>
        <dbReference type="ChEBI" id="CHEBI:58759"/>
        <dbReference type="EC" id="1.1.1.44"/>
    </reaction>
</comment>
<dbReference type="RefSeq" id="WP_091969546.1">
    <property type="nucleotide sequence ID" value="NZ_FOGZ01000012.1"/>
</dbReference>
<feature type="active site" description="Proton donor" evidence="5">
    <location>
        <position position="206"/>
    </location>
</feature>
<dbReference type="PIRSF" id="PIRSF000109">
    <property type="entry name" value="6PGD"/>
    <property type="match status" value="1"/>
</dbReference>
<dbReference type="Pfam" id="PF03446">
    <property type="entry name" value="NAD_binding_2"/>
    <property type="match status" value="1"/>
</dbReference>
<dbReference type="Gene3D" id="1.10.1040.10">
    <property type="entry name" value="N-(1-d-carboxylethyl)-l-norvaline Dehydrogenase, domain 2"/>
    <property type="match status" value="1"/>
</dbReference>
<dbReference type="InterPro" id="IPR036291">
    <property type="entry name" value="NAD(P)-bd_dom_sf"/>
</dbReference>
<dbReference type="STRING" id="64702.SAMN05443377_11263"/>
<comment type="pathway">
    <text evidence="4 8">Carbohydrate degradation; pentose phosphate pathway; D-ribulose 5-phosphate from D-glucose 6-phosphate (oxidative stage): step 3/3.</text>
</comment>
<dbReference type="EC" id="1.1.1.44" evidence="4 8"/>
<dbReference type="SMART" id="SM01350">
    <property type="entry name" value="6PGD"/>
    <property type="match status" value="1"/>
</dbReference>